<dbReference type="InterPro" id="IPR000914">
    <property type="entry name" value="SBP_5_dom"/>
</dbReference>
<reference evidence="7 8" key="1">
    <citation type="submission" date="2016-11" db="EMBL/GenBank/DDBJ databases">
        <authorList>
            <person name="Jaros S."/>
            <person name="Januszkiewicz K."/>
            <person name="Wedrychowicz H."/>
        </authorList>
    </citation>
    <scope>NUCLEOTIDE SEQUENCE [LARGE SCALE GENOMIC DNA]</scope>
    <source>
        <strain evidence="7 8">DSM 15929</strain>
    </source>
</reference>
<dbReference type="InterPro" id="IPR039424">
    <property type="entry name" value="SBP_5"/>
</dbReference>
<feature type="chain" id="PRO_5039507868" evidence="5">
    <location>
        <begin position="20"/>
        <end position="641"/>
    </location>
</feature>
<dbReference type="Proteomes" id="UP000184386">
    <property type="component" value="Unassembled WGS sequence"/>
</dbReference>
<feature type="compositionally biased region" description="Low complexity" evidence="4">
    <location>
        <begin position="44"/>
        <end position="57"/>
    </location>
</feature>
<evidence type="ECO:0000256" key="2">
    <source>
        <dbReference type="ARBA" id="ARBA00022448"/>
    </source>
</evidence>
<accession>A0A1M6MF76</accession>
<dbReference type="RefSeq" id="WP_073273479.1">
    <property type="nucleotide sequence ID" value="NZ_FRAC01000007.1"/>
</dbReference>
<name>A0A1M6MF76_9FIRM</name>
<evidence type="ECO:0000313" key="8">
    <source>
        <dbReference type="Proteomes" id="UP000184386"/>
    </source>
</evidence>
<dbReference type="PROSITE" id="PS51257">
    <property type="entry name" value="PROKAR_LIPOPROTEIN"/>
    <property type="match status" value="1"/>
</dbReference>
<keyword evidence="2" id="KW-0813">Transport</keyword>
<dbReference type="Gene3D" id="3.10.105.10">
    <property type="entry name" value="Dipeptide-binding Protein, Domain 3"/>
    <property type="match status" value="1"/>
</dbReference>
<dbReference type="EMBL" id="FRAC01000007">
    <property type="protein sequence ID" value="SHJ82115.1"/>
    <property type="molecule type" value="Genomic_DNA"/>
</dbReference>
<dbReference type="GO" id="GO:0015833">
    <property type="term" value="P:peptide transport"/>
    <property type="evidence" value="ECO:0007669"/>
    <property type="project" value="TreeGrafter"/>
</dbReference>
<evidence type="ECO:0000313" key="7">
    <source>
        <dbReference type="EMBL" id="SHJ82115.1"/>
    </source>
</evidence>
<gene>
    <name evidence="7" type="ORF">SAMN02745136_00983</name>
</gene>
<feature type="domain" description="Solute-binding protein family 5" evidence="6">
    <location>
        <begin position="117"/>
        <end position="514"/>
    </location>
</feature>
<dbReference type="CDD" id="cd00995">
    <property type="entry name" value="PBP2_NikA_DppA_OppA_like"/>
    <property type="match status" value="1"/>
</dbReference>
<feature type="region of interest" description="Disordered" evidence="4">
    <location>
        <begin position="26"/>
        <end position="58"/>
    </location>
</feature>
<dbReference type="Gene3D" id="3.40.190.10">
    <property type="entry name" value="Periplasmic binding protein-like II"/>
    <property type="match status" value="1"/>
</dbReference>
<proteinExistence type="inferred from homology"/>
<evidence type="ECO:0000256" key="5">
    <source>
        <dbReference type="SAM" id="SignalP"/>
    </source>
</evidence>
<keyword evidence="8" id="KW-1185">Reference proteome</keyword>
<dbReference type="STRING" id="1121322.SAMN02745136_00983"/>
<dbReference type="PANTHER" id="PTHR30290:SF9">
    <property type="entry name" value="OLIGOPEPTIDE-BINDING PROTEIN APPA"/>
    <property type="match status" value="1"/>
</dbReference>
<sequence>MQKRVLALLLTLVMVFSLAGCKGKNDTGISTEPTTAPADKDDTTATATPTETSSEPSGQIVIGDTTEISGEFIPFFQNNAADNVIYTLTNAYPTVDVTSTGEFTVNNTVVTDKKVTDNSDGSKTYTWTIKKDLVWNDGSPITAKDYVASALLWSSKLVGDMGADTTQVAKYLKGYQDYSTGKSKVFTGVNLISDDSFSVTIDKQYLPSFYELYFASLQPVKLSFFTDDAVTIADDGKGAYLSDNFTKANYEKKINAARTKVPAITCGPYNAVKFDTSTKEAVIEVNPKFVGDYQGQTAHIKTIVYKKVVSETAMDELRTGSVDLLAQMTTGDEINAGLDLVDKGGFAYTAYDRNGYGKLQFSCDFGPTQFVEVRQAIAHLLDRNDFAKSYTGGFGSAVNGPYGPAMWMYQDTKDELDGKLDSYPYSLDDAVKLLEDGGWVYDKNGKPYSSGIRYKKLDDGKLMPLTIEWASSEQNPVSELLVVKLQQNPDVAAAGIKINQTVMTFPELLNYIYRDGSTDKKYGVPTYHMFNLATGFTPVYDMASTYTTDPEQFKAGTNSNYIKDDELAKLSQDMLLVEPSDKAGFEKNFVSFIERWNKLLPDLPLYSNNYHDFYNAKLKNYNPNGIWDMRYALLYANVEEQ</sequence>
<dbReference type="GO" id="GO:1904680">
    <property type="term" value="F:peptide transmembrane transporter activity"/>
    <property type="evidence" value="ECO:0007669"/>
    <property type="project" value="TreeGrafter"/>
</dbReference>
<protein>
    <submittedName>
        <fullName evidence="7">Peptide/nickel transport system substrate-binding protein</fullName>
    </submittedName>
</protein>
<evidence type="ECO:0000256" key="3">
    <source>
        <dbReference type="ARBA" id="ARBA00022729"/>
    </source>
</evidence>
<evidence type="ECO:0000259" key="6">
    <source>
        <dbReference type="Pfam" id="PF00496"/>
    </source>
</evidence>
<dbReference type="PANTHER" id="PTHR30290">
    <property type="entry name" value="PERIPLASMIC BINDING COMPONENT OF ABC TRANSPORTER"/>
    <property type="match status" value="1"/>
</dbReference>
<evidence type="ECO:0000256" key="1">
    <source>
        <dbReference type="ARBA" id="ARBA00005695"/>
    </source>
</evidence>
<dbReference type="Pfam" id="PF00496">
    <property type="entry name" value="SBP_bac_5"/>
    <property type="match status" value="1"/>
</dbReference>
<feature type="signal peptide" evidence="5">
    <location>
        <begin position="1"/>
        <end position="19"/>
    </location>
</feature>
<comment type="similarity">
    <text evidence="1">Belongs to the bacterial solute-binding protein 5 family.</text>
</comment>
<dbReference type="SUPFAM" id="SSF53850">
    <property type="entry name" value="Periplasmic binding protein-like II"/>
    <property type="match status" value="1"/>
</dbReference>
<evidence type="ECO:0000256" key="4">
    <source>
        <dbReference type="SAM" id="MobiDB-lite"/>
    </source>
</evidence>
<dbReference type="AlphaFoldDB" id="A0A1M6MF76"/>
<dbReference type="OrthoDB" id="9772924at2"/>
<organism evidence="7 8">
    <name type="scientific">Anaerocolumna jejuensis DSM 15929</name>
    <dbReference type="NCBI Taxonomy" id="1121322"/>
    <lineage>
        <taxon>Bacteria</taxon>
        <taxon>Bacillati</taxon>
        <taxon>Bacillota</taxon>
        <taxon>Clostridia</taxon>
        <taxon>Lachnospirales</taxon>
        <taxon>Lachnospiraceae</taxon>
        <taxon>Anaerocolumna</taxon>
    </lineage>
</organism>
<keyword evidence="3 5" id="KW-0732">Signal</keyword>